<dbReference type="InterPro" id="IPR001650">
    <property type="entry name" value="Helicase_C-like"/>
</dbReference>
<evidence type="ECO:0000256" key="3">
    <source>
        <dbReference type="PROSITE-ProRule" id="PRU00325"/>
    </source>
</evidence>
<reference evidence="7 8" key="1">
    <citation type="journal article" date="2013" name="Genome Announc.">
        <title>Draft Genome Sequence of Shewanella decolorationis S12, a Dye-Degrading Bacterium Isolated from a Wastewater Treatment Plant.</title>
        <authorList>
            <person name="Xu M."/>
            <person name="Fang Y."/>
            <person name="Liu J."/>
            <person name="Chen X."/>
            <person name="Sun G."/>
            <person name="Guo J."/>
            <person name="Hua Z."/>
            <person name="Tu Q."/>
            <person name="Wu L."/>
            <person name="Zhou J."/>
            <person name="Liu X."/>
        </authorList>
    </citation>
    <scope>NUCLEOTIDE SEQUENCE [LARGE SCALE GENOMIC DNA]</scope>
    <source>
        <strain evidence="7 8">S12</strain>
    </source>
</reference>
<accession>A0ABP2Z336</accession>
<dbReference type="EMBL" id="AXZL01000068">
    <property type="protein sequence ID" value="ESE40855.1"/>
    <property type="molecule type" value="Genomic_DNA"/>
</dbReference>
<dbReference type="PROSITE" id="PS51194">
    <property type="entry name" value="HELICASE_CTER"/>
    <property type="match status" value="1"/>
</dbReference>
<feature type="domain" description="SWIM-type" evidence="4">
    <location>
        <begin position="85"/>
        <end position="123"/>
    </location>
</feature>
<dbReference type="CDD" id="cd18793">
    <property type="entry name" value="SF2_C_SNF"/>
    <property type="match status" value="1"/>
</dbReference>
<dbReference type="CDD" id="cd18012">
    <property type="entry name" value="DEXQc_arch_SWI2_SNF2"/>
    <property type="match status" value="1"/>
</dbReference>
<dbReference type="InterPro" id="IPR027417">
    <property type="entry name" value="P-loop_NTPase"/>
</dbReference>
<evidence type="ECO:0000259" key="6">
    <source>
        <dbReference type="PROSITE" id="PS51194"/>
    </source>
</evidence>
<evidence type="ECO:0000313" key="7">
    <source>
        <dbReference type="EMBL" id="ESE40855.1"/>
    </source>
</evidence>
<dbReference type="InterPro" id="IPR014001">
    <property type="entry name" value="Helicase_ATP-bd"/>
</dbReference>
<dbReference type="SMART" id="SM00490">
    <property type="entry name" value="HELICc"/>
    <property type="match status" value="1"/>
</dbReference>
<keyword evidence="2" id="KW-0347">Helicase</keyword>
<dbReference type="SUPFAM" id="SSF52540">
    <property type="entry name" value="P-loop containing nucleoside triphosphate hydrolases"/>
    <property type="match status" value="2"/>
</dbReference>
<comment type="caution">
    <text evidence="7">The sequence shown here is derived from an EMBL/GenBank/DDBJ whole genome shotgun (WGS) entry which is preliminary data.</text>
</comment>
<dbReference type="InterPro" id="IPR049730">
    <property type="entry name" value="SNF2/RAD54-like_C"/>
</dbReference>
<keyword evidence="2" id="KW-0067">ATP-binding</keyword>
<evidence type="ECO:0000259" key="5">
    <source>
        <dbReference type="PROSITE" id="PS51192"/>
    </source>
</evidence>
<name>A0ABP2Z336_9GAMM</name>
<keyword evidence="3" id="KW-0863">Zinc-finger</keyword>
<keyword evidence="3" id="KW-0479">Metal-binding</keyword>
<evidence type="ECO:0000256" key="2">
    <source>
        <dbReference type="ARBA" id="ARBA00022806"/>
    </source>
</evidence>
<dbReference type="Pfam" id="PF04434">
    <property type="entry name" value="SWIM"/>
    <property type="match status" value="1"/>
</dbReference>
<dbReference type="PANTHER" id="PTHR10799">
    <property type="entry name" value="SNF2/RAD54 HELICASE FAMILY"/>
    <property type="match status" value="1"/>
</dbReference>
<keyword evidence="8" id="KW-1185">Reference proteome</keyword>
<dbReference type="Gene3D" id="3.40.50.300">
    <property type="entry name" value="P-loop containing nucleotide triphosphate hydrolases"/>
    <property type="match status" value="1"/>
</dbReference>
<dbReference type="InterPro" id="IPR007527">
    <property type="entry name" value="Znf_SWIM"/>
</dbReference>
<keyword evidence="1" id="KW-0378">Hydrolase</keyword>
<feature type="domain" description="Helicase C-terminal" evidence="6">
    <location>
        <begin position="943"/>
        <end position="1091"/>
    </location>
</feature>
<dbReference type="PROSITE" id="PS50966">
    <property type="entry name" value="ZF_SWIM"/>
    <property type="match status" value="1"/>
</dbReference>
<evidence type="ECO:0000256" key="1">
    <source>
        <dbReference type="ARBA" id="ARBA00022801"/>
    </source>
</evidence>
<dbReference type="Gene3D" id="3.40.50.10810">
    <property type="entry name" value="Tandem AAA-ATPase domain"/>
    <property type="match status" value="1"/>
</dbReference>
<proteinExistence type="predicted"/>
<dbReference type="Proteomes" id="UP000017548">
    <property type="component" value="Unassembled WGS sequence"/>
</dbReference>
<keyword evidence="2" id="KW-0547">Nucleotide-binding</keyword>
<evidence type="ECO:0000259" key="4">
    <source>
        <dbReference type="PROSITE" id="PS50966"/>
    </source>
</evidence>
<dbReference type="PROSITE" id="PS51192">
    <property type="entry name" value="HELICASE_ATP_BIND_1"/>
    <property type="match status" value="1"/>
</dbReference>
<keyword evidence="3" id="KW-0862">Zinc</keyword>
<feature type="domain" description="Helicase ATP-binding" evidence="5">
    <location>
        <begin position="652"/>
        <end position="815"/>
    </location>
</feature>
<sequence length="1104" mass="123970">MINALDNHGLLSVEVFLSFKVLQMNRLSPQEPIQLTQTAIESLFTPPTLMRARDYVMQGRVLSAKANADFRHIEGTVTGTETTPYRQDIRLVSVNHKLVMNGFCSCPASGNCKHMAAVLYSLLTDKTVEDQRIAQWLHLLDEADDPNVNDVESLYDDRVLYILSKDDNGVFIELRRGKLGKKGGYNKGTKIALSDVQYYMPAWIGAEDVLILNLIMSTRRHGASRLYLKAQLGAVALEKMLATERCFWEESRLALTAGEAITPQFLWQDIDSEHKQMRLVLPERDNWELVPTEPPYYIELDYFHIGLIDTDISVDKLRLLSQMPPVPSTQVELVSHRLIKHFSARTVPPPSAIDFVELRDKLQLRLTLKVVPAGTMPSSNPLSALDTRIAQPYLVLEFVYGDLVLSGNAAKEALTLVTQGGTTYQIHRALEEEQQAVSKLQTLGFGRFSLEGAANGTSLWSLGNLPDAIREWLAFIDEEVPRLQTQGIEVRFAPEFSLKVVDTPLTVELDDSQEGWFSLSLHADINGQRLPMLPLVATWLKQHGEPADDAELLLPSPSGEWLKIKASVIKPLMSIIQELFEQHRGHSIALPKYRAHLLNELAESEISLLNGERVRQLATKLAEFNGVVAVSTPTGLNAQLRAYQQQGLNWLCFLKEYQLGGILADDMGLGKTIQTLAFLLKQQEAKSVGQPRLPSLIICPTSLVGNWAKEAAKFAPSLSLAVIHGAQRGPLLSRLSEFDVVVTTYPLMVRDYDYYQAQPFEHIVLDEAQQIKNAQAKVSQQIKALQAPFRLCLTGTPLENHLGELKSLMDFCLPGLLGTTAYFNKAFRYRIERYGDDEQAKVLSQRIAPFVLRRTKAEVVTELPPKTEIYQTLELEKDQRNLYESIRLSMEKKIRELFATQGVAGSHIEFLDALLKLRQACCDPRLVKLEQAQKVKNNAKLNWLSQNLPEMVQEGRKILIFSQFTSMLLLIEELLQSLDIDYSKLTGQTRLRQGQIDKFQEGDTPVFLISLKAGGTGLNLTAADTVIHYDPWWNPAAEKQATDRAHRIGQENPVFVYKLIAEGTVEEKIQEMQQHKQGLADSILEGKGKGAWQGSADELLSLFH</sequence>
<organism evidence="7 8">
    <name type="scientific">Shewanella decolorationis S12</name>
    <dbReference type="NCBI Taxonomy" id="1353536"/>
    <lineage>
        <taxon>Bacteria</taxon>
        <taxon>Pseudomonadati</taxon>
        <taxon>Pseudomonadota</taxon>
        <taxon>Gammaproteobacteria</taxon>
        <taxon>Alteromonadales</taxon>
        <taxon>Shewanellaceae</taxon>
        <taxon>Shewanella</taxon>
    </lineage>
</organism>
<evidence type="ECO:0000313" key="8">
    <source>
        <dbReference type="Proteomes" id="UP000017548"/>
    </source>
</evidence>
<dbReference type="Pfam" id="PF00176">
    <property type="entry name" value="SNF2-rel_dom"/>
    <property type="match status" value="1"/>
</dbReference>
<dbReference type="InterPro" id="IPR000330">
    <property type="entry name" value="SNF2_N"/>
</dbReference>
<dbReference type="SMART" id="SM00487">
    <property type="entry name" value="DEXDc"/>
    <property type="match status" value="1"/>
</dbReference>
<dbReference type="InterPro" id="IPR038718">
    <property type="entry name" value="SNF2-like_sf"/>
</dbReference>
<gene>
    <name evidence="7" type="ORF">SHD_2412</name>
</gene>
<protein>
    <submittedName>
        <fullName evidence="7">Snf2-related protein</fullName>
    </submittedName>
</protein>
<dbReference type="Pfam" id="PF00271">
    <property type="entry name" value="Helicase_C"/>
    <property type="match status" value="1"/>
</dbReference>